<dbReference type="Proteomes" id="UP001485043">
    <property type="component" value="Unassembled WGS sequence"/>
</dbReference>
<accession>A0AAW1T2J4</accession>
<dbReference type="InterPro" id="IPR004827">
    <property type="entry name" value="bZIP"/>
</dbReference>
<feature type="compositionally biased region" description="Basic residues" evidence="1">
    <location>
        <begin position="195"/>
        <end position="204"/>
    </location>
</feature>
<evidence type="ECO:0000313" key="4">
    <source>
        <dbReference type="Proteomes" id="UP001485043"/>
    </source>
</evidence>
<feature type="domain" description="BZIP" evidence="2">
    <location>
        <begin position="184"/>
        <end position="199"/>
    </location>
</feature>
<comment type="caution">
    <text evidence="3">The sequence shown here is derived from an EMBL/GenBank/DDBJ whole genome shotgun (WGS) entry which is preliminary data.</text>
</comment>
<evidence type="ECO:0000259" key="2">
    <source>
        <dbReference type="PROSITE" id="PS00036"/>
    </source>
</evidence>
<proteinExistence type="predicted"/>
<evidence type="ECO:0000313" key="3">
    <source>
        <dbReference type="EMBL" id="KAK9863952.1"/>
    </source>
</evidence>
<name>A0AAW1T2J4_9CHLO</name>
<dbReference type="GO" id="GO:0003700">
    <property type="term" value="F:DNA-binding transcription factor activity"/>
    <property type="evidence" value="ECO:0007669"/>
    <property type="project" value="InterPro"/>
</dbReference>
<feature type="region of interest" description="Disordered" evidence="1">
    <location>
        <begin position="162"/>
        <end position="211"/>
    </location>
</feature>
<feature type="compositionally biased region" description="Basic and acidic residues" evidence="1">
    <location>
        <begin position="171"/>
        <end position="194"/>
    </location>
</feature>
<evidence type="ECO:0000256" key="1">
    <source>
        <dbReference type="SAM" id="MobiDB-lite"/>
    </source>
</evidence>
<dbReference type="EMBL" id="JALJOV010000409">
    <property type="protein sequence ID" value="KAK9863952.1"/>
    <property type="molecule type" value="Genomic_DNA"/>
</dbReference>
<gene>
    <name evidence="3" type="ORF">WJX84_000347</name>
</gene>
<dbReference type="AlphaFoldDB" id="A0AAW1T2J4"/>
<dbReference type="PROSITE" id="PS00036">
    <property type="entry name" value="BZIP_BASIC"/>
    <property type="match status" value="1"/>
</dbReference>
<reference evidence="3 4" key="1">
    <citation type="journal article" date="2024" name="Nat. Commun.">
        <title>Phylogenomics reveals the evolutionary origins of lichenization in chlorophyte algae.</title>
        <authorList>
            <person name="Puginier C."/>
            <person name="Libourel C."/>
            <person name="Otte J."/>
            <person name="Skaloud P."/>
            <person name="Haon M."/>
            <person name="Grisel S."/>
            <person name="Petersen M."/>
            <person name="Berrin J.G."/>
            <person name="Delaux P.M."/>
            <person name="Dal Grande F."/>
            <person name="Keller J."/>
        </authorList>
    </citation>
    <scope>NUCLEOTIDE SEQUENCE [LARGE SCALE GENOMIC DNA]</scope>
    <source>
        <strain evidence="3 4">SAG 2523</strain>
    </source>
</reference>
<protein>
    <recommendedName>
        <fullName evidence="2">BZIP domain-containing protein</fullName>
    </recommendedName>
</protein>
<keyword evidence="4" id="KW-1185">Reference proteome</keyword>
<sequence>MDVNAIIRQSSVIDPPGNFPRWKVVCHSRLEFVVFFFVGKLSLRREPSDILLIATCGSRSRDLNVILEADIRTRPFHARLNFVLLTKPLPSSPPAYGRYFLDSQPYQLPYEALRDDNSHIPETGFEHRRSALPTTSGIAPQAVLASEVENTLVPGADFDSQQARHATHGQHSPETRDPEDHREKVRRSNREAQKRWRQRNKSRLRQQEQHFQLQQQELNQAQKEAEQAKAALQAALHLQELPKTSQFQGLRQDISVDCNIQTLIEQTLAPPERTLTTLGDQVRGKVDELDRIRSTALGAGPHVYDLADDITAMLHHHSSASGVESTVDSKPLMTLIGVTSLSISGQTQQIPISSIVNCPLEEFMRLKGRYVRSITALMGGVNQASNSPACLRAQQLSKEAILLTLYACFTSPKRTCRASTFNYITQDSSLEIDPTIWAACMVRCLPFSGNIDTYGLMTHQSALCL</sequence>
<organism evidence="3 4">
    <name type="scientific">Apatococcus fuscideae</name>
    <dbReference type="NCBI Taxonomy" id="2026836"/>
    <lineage>
        <taxon>Eukaryota</taxon>
        <taxon>Viridiplantae</taxon>
        <taxon>Chlorophyta</taxon>
        <taxon>core chlorophytes</taxon>
        <taxon>Trebouxiophyceae</taxon>
        <taxon>Chlorellales</taxon>
        <taxon>Chlorellaceae</taxon>
        <taxon>Apatococcus</taxon>
    </lineage>
</organism>